<accession>A0ACC0PQ30</accession>
<protein>
    <submittedName>
        <fullName evidence="1">Uncharacterized protein</fullName>
    </submittedName>
</protein>
<gene>
    <name evidence="1" type="ORF">RHMOL_Rhmol02G0149800</name>
</gene>
<proteinExistence type="predicted"/>
<sequence length="336" mass="37372">MVSMVTTNAWPKLGKVNSNPGLKTSAKAAEHGAGVILTPPHSPSTRPLSVIPPVQEDKPEGEATAWTKRKILLTNEVKIGRLSKHLKKVPIVYENGQVMIPTNIFENRALKWKNAIVSCFVDKRLSYFQVRSWAQRVWKTDAEDVVTLDNDDFTQNHSRLTFARVCIEVEAAKEISKSFVVNLGYASGSFFSSVESQGASRTGSPRCSRANFQGRAGNEDKAWEEVKRKKDHRSPLSMPLVTSSPCRSSVSSDVLRKDDMRNVPHSVMVSFTCFDVLESCDTNNYSCVTDQVSHTSPIVPIHNQASKKQEVPMAPRRSTCFREPPRIPLEGDFVGP</sequence>
<dbReference type="EMBL" id="CM046389">
    <property type="protein sequence ID" value="KAI8567800.1"/>
    <property type="molecule type" value="Genomic_DNA"/>
</dbReference>
<comment type="caution">
    <text evidence="1">The sequence shown here is derived from an EMBL/GenBank/DDBJ whole genome shotgun (WGS) entry which is preliminary data.</text>
</comment>
<dbReference type="Proteomes" id="UP001062846">
    <property type="component" value="Chromosome 2"/>
</dbReference>
<evidence type="ECO:0000313" key="1">
    <source>
        <dbReference type="EMBL" id="KAI8567800.1"/>
    </source>
</evidence>
<organism evidence="1 2">
    <name type="scientific">Rhododendron molle</name>
    <name type="common">Chinese azalea</name>
    <name type="synonym">Azalea mollis</name>
    <dbReference type="NCBI Taxonomy" id="49168"/>
    <lineage>
        <taxon>Eukaryota</taxon>
        <taxon>Viridiplantae</taxon>
        <taxon>Streptophyta</taxon>
        <taxon>Embryophyta</taxon>
        <taxon>Tracheophyta</taxon>
        <taxon>Spermatophyta</taxon>
        <taxon>Magnoliopsida</taxon>
        <taxon>eudicotyledons</taxon>
        <taxon>Gunneridae</taxon>
        <taxon>Pentapetalae</taxon>
        <taxon>asterids</taxon>
        <taxon>Ericales</taxon>
        <taxon>Ericaceae</taxon>
        <taxon>Ericoideae</taxon>
        <taxon>Rhodoreae</taxon>
        <taxon>Rhododendron</taxon>
    </lineage>
</organism>
<reference evidence="1" key="1">
    <citation type="submission" date="2022-02" db="EMBL/GenBank/DDBJ databases">
        <title>Plant Genome Project.</title>
        <authorList>
            <person name="Zhang R.-G."/>
        </authorList>
    </citation>
    <scope>NUCLEOTIDE SEQUENCE</scope>
    <source>
        <strain evidence="1">AT1</strain>
    </source>
</reference>
<evidence type="ECO:0000313" key="2">
    <source>
        <dbReference type="Proteomes" id="UP001062846"/>
    </source>
</evidence>
<name>A0ACC0PQ30_RHOML</name>
<keyword evidence="2" id="KW-1185">Reference proteome</keyword>